<dbReference type="EMBL" id="BDQV01000157">
    <property type="protein sequence ID" value="GAY57236.1"/>
    <property type="molecule type" value="Genomic_DNA"/>
</dbReference>
<protein>
    <submittedName>
        <fullName evidence="2">Uncharacterized protein</fullName>
    </submittedName>
</protein>
<sequence length="122" mass="13817">MNHQPRHTSRPPLPPAVTNKQPENLRKLWGPTCHNSFQRPLGGIHRRLCTKIFWRSQAPTTMRVVLAQSAFAFYEFQTAPSPFQAPSLLPVLFLHPLPLRHVTTIPLSLKQTPLAPLHPTPP</sequence>
<name>A0A2H5PXY4_CITUN</name>
<accession>A0A2H5PXY4</accession>
<proteinExistence type="predicted"/>
<reference evidence="2 3" key="1">
    <citation type="journal article" date="2017" name="Front. Genet.">
        <title>Draft sequencing of the heterozygous diploid genome of Satsuma (Citrus unshiu Marc.) using a hybrid assembly approach.</title>
        <authorList>
            <person name="Shimizu T."/>
            <person name="Tanizawa Y."/>
            <person name="Mochizuki T."/>
            <person name="Nagasaki H."/>
            <person name="Yoshioka T."/>
            <person name="Toyoda A."/>
            <person name="Fujiyama A."/>
            <person name="Kaminuma E."/>
            <person name="Nakamura Y."/>
        </authorList>
    </citation>
    <scope>NUCLEOTIDE SEQUENCE [LARGE SCALE GENOMIC DNA]</scope>
    <source>
        <strain evidence="3">cv. Miyagawa wase</strain>
    </source>
</reference>
<comment type="caution">
    <text evidence="2">The sequence shown here is derived from an EMBL/GenBank/DDBJ whole genome shotgun (WGS) entry which is preliminary data.</text>
</comment>
<keyword evidence="3" id="KW-1185">Reference proteome</keyword>
<organism evidence="2 3">
    <name type="scientific">Citrus unshiu</name>
    <name type="common">Satsuma mandarin</name>
    <name type="synonym">Citrus nobilis var. unshiu</name>
    <dbReference type="NCBI Taxonomy" id="55188"/>
    <lineage>
        <taxon>Eukaryota</taxon>
        <taxon>Viridiplantae</taxon>
        <taxon>Streptophyta</taxon>
        <taxon>Embryophyta</taxon>
        <taxon>Tracheophyta</taxon>
        <taxon>Spermatophyta</taxon>
        <taxon>Magnoliopsida</taxon>
        <taxon>eudicotyledons</taxon>
        <taxon>Gunneridae</taxon>
        <taxon>Pentapetalae</taxon>
        <taxon>rosids</taxon>
        <taxon>malvids</taxon>
        <taxon>Sapindales</taxon>
        <taxon>Rutaceae</taxon>
        <taxon>Aurantioideae</taxon>
        <taxon>Citrus</taxon>
    </lineage>
</organism>
<feature type="region of interest" description="Disordered" evidence="1">
    <location>
        <begin position="1"/>
        <end position="26"/>
    </location>
</feature>
<evidence type="ECO:0000256" key="1">
    <source>
        <dbReference type="SAM" id="MobiDB-lite"/>
    </source>
</evidence>
<evidence type="ECO:0000313" key="2">
    <source>
        <dbReference type="EMBL" id="GAY57236.1"/>
    </source>
</evidence>
<dbReference type="AlphaFoldDB" id="A0A2H5PXY4"/>
<evidence type="ECO:0000313" key="3">
    <source>
        <dbReference type="Proteomes" id="UP000236630"/>
    </source>
</evidence>
<gene>
    <name evidence="2" type="ORF">CUMW_177890</name>
</gene>
<dbReference type="Proteomes" id="UP000236630">
    <property type="component" value="Unassembled WGS sequence"/>
</dbReference>